<dbReference type="InterPro" id="IPR001173">
    <property type="entry name" value="Glyco_trans_2-like"/>
</dbReference>
<gene>
    <name evidence="5" type="ORF">A2970_02125</name>
</gene>
<keyword evidence="3" id="KW-0808">Transferase</keyword>
<dbReference type="EMBL" id="MGAT01000012">
    <property type="protein sequence ID" value="OGK52887.1"/>
    <property type="molecule type" value="Genomic_DNA"/>
</dbReference>
<accession>A0A1F7JB93</accession>
<evidence type="ECO:0000256" key="1">
    <source>
        <dbReference type="ARBA" id="ARBA00006739"/>
    </source>
</evidence>
<dbReference type="PANTHER" id="PTHR43179">
    <property type="entry name" value="RHAMNOSYLTRANSFERASE WBBL"/>
    <property type="match status" value="1"/>
</dbReference>
<feature type="domain" description="Glycosyltransferase 2-like" evidence="4">
    <location>
        <begin position="26"/>
        <end position="143"/>
    </location>
</feature>
<evidence type="ECO:0000259" key="4">
    <source>
        <dbReference type="Pfam" id="PF00535"/>
    </source>
</evidence>
<proteinExistence type="inferred from homology"/>
<evidence type="ECO:0000313" key="5">
    <source>
        <dbReference type="EMBL" id="OGK52887.1"/>
    </source>
</evidence>
<evidence type="ECO:0000313" key="6">
    <source>
        <dbReference type="Proteomes" id="UP000178857"/>
    </source>
</evidence>
<dbReference type="AlphaFoldDB" id="A0A1F7JB93"/>
<evidence type="ECO:0000256" key="2">
    <source>
        <dbReference type="ARBA" id="ARBA00022676"/>
    </source>
</evidence>
<protein>
    <recommendedName>
        <fullName evidence="4">Glycosyltransferase 2-like domain-containing protein</fullName>
    </recommendedName>
</protein>
<dbReference type="Pfam" id="PF00535">
    <property type="entry name" value="Glycos_transf_2"/>
    <property type="match status" value="1"/>
</dbReference>
<dbReference type="Proteomes" id="UP000178857">
    <property type="component" value="Unassembled WGS sequence"/>
</dbReference>
<comment type="similarity">
    <text evidence="1">Belongs to the glycosyltransferase 2 family.</text>
</comment>
<name>A0A1F7JB93_9BACT</name>
<comment type="caution">
    <text evidence="5">The sequence shown here is derived from an EMBL/GenBank/DDBJ whole genome shotgun (WGS) entry which is preliminary data.</text>
</comment>
<dbReference type="SUPFAM" id="SSF53448">
    <property type="entry name" value="Nucleotide-diphospho-sugar transferases"/>
    <property type="match status" value="1"/>
</dbReference>
<reference evidence="5 6" key="1">
    <citation type="journal article" date="2016" name="Nat. Commun.">
        <title>Thousands of microbial genomes shed light on interconnected biogeochemical processes in an aquifer system.</title>
        <authorList>
            <person name="Anantharaman K."/>
            <person name="Brown C.T."/>
            <person name="Hug L.A."/>
            <person name="Sharon I."/>
            <person name="Castelle C.J."/>
            <person name="Probst A.J."/>
            <person name="Thomas B.C."/>
            <person name="Singh A."/>
            <person name="Wilkins M.J."/>
            <person name="Karaoz U."/>
            <person name="Brodie E.L."/>
            <person name="Williams K.H."/>
            <person name="Hubbard S.S."/>
            <person name="Banfield J.F."/>
        </authorList>
    </citation>
    <scope>NUCLEOTIDE SEQUENCE [LARGE SCALE GENOMIC DNA]</scope>
</reference>
<sequence>MKNRLTIIIPTLNNLEGIRYLSRYFRDKDYDLVVVDNSKKNRGFAGGVNYGARNAKTKWLLILNDDIEFKDETTLDELVKEAEKRKLDAVSPLLRNPNGKIENYGYRVLPYGKIELFSTSSNNKMDGLTAACLLIKTSVFKKLRGFDERFFAYLEDVDFFLRFKKTGYKMGLSAVTVKHNHLTTAKTMGNFKARQDMVNWWRLYFKHKEKFTFDFKFLIERLRNISGYIKATFSN</sequence>
<dbReference type="InterPro" id="IPR029044">
    <property type="entry name" value="Nucleotide-diphossugar_trans"/>
</dbReference>
<feature type="non-terminal residue" evidence="5">
    <location>
        <position position="235"/>
    </location>
</feature>
<evidence type="ECO:0000256" key="3">
    <source>
        <dbReference type="ARBA" id="ARBA00022679"/>
    </source>
</evidence>
<keyword evidence="2" id="KW-0328">Glycosyltransferase</keyword>
<dbReference type="Gene3D" id="3.90.550.10">
    <property type="entry name" value="Spore Coat Polysaccharide Biosynthesis Protein SpsA, Chain A"/>
    <property type="match status" value="1"/>
</dbReference>
<dbReference type="PANTHER" id="PTHR43179:SF12">
    <property type="entry name" value="GALACTOFURANOSYLTRANSFERASE GLFT2"/>
    <property type="match status" value="1"/>
</dbReference>
<organism evidence="5 6">
    <name type="scientific">Candidatus Roizmanbacteria bacterium RIFCSPLOWO2_01_FULL_44_13</name>
    <dbReference type="NCBI Taxonomy" id="1802069"/>
    <lineage>
        <taxon>Bacteria</taxon>
        <taxon>Candidatus Roizmaniibacteriota</taxon>
    </lineage>
</organism>
<dbReference type="STRING" id="1802069.A2970_02125"/>
<dbReference type="GO" id="GO:0016757">
    <property type="term" value="F:glycosyltransferase activity"/>
    <property type="evidence" value="ECO:0007669"/>
    <property type="project" value="UniProtKB-KW"/>
</dbReference>